<evidence type="ECO:0000256" key="6">
    <source>
        <dbReference type="ARBA" id="ARBA00023136"/>
    </source>
</evidence>
<dbReference type="GO" id="GO:0015184">
    <property type="term" value="F:L-cystine transmembrane transporter activity"/>
    <property type="evidence" value="ECO:0007669"/>
    <property type="project" value="TreeGrafter"/>
</dbReference>
<proteinExistence type="inferred from homology"/>
<keyword evidence="5 7" id="KW-1133">Transmembrane helix</keyword>
<feature type="transmembrane region" description="Helical" evidence="7">
    <location>
        <begin position="226"/>
        <end position="247"/>
    </location>
</feature>
<reference evidence="8 9" key="1">
    <citation type="submission" date="2018-05" db="EMBL/GenBank/DDBJ databases">
        <title>Reference genomes for bee gut microbiota database.</title>
        <authorList>
            <person name="Ellegaard K.M."/>
        </authorList>
    </citation>
    <scope>NUCLEOTIDE SEQUENCE [LARGE SCALE GENOMIC DNA]</scope>
    <source>
        <strain evidence="8 9">ESL0167</strain>
    </source>
</reference>
<dbReference type="InterPro" id="IPR036458">
    <property type="entry name" value="Na:dicarbo_symporter_sf"/>
</dbReference>
<evidence type="ECO:0000256" key="3">
    <source>
        <dbReference type="ARBA" id="ARBA00022448"/>
    </source>
</evidence>
<feature type="transmembrane region" description="Helical" evidence="7">
    <location>
        <begin position="395"/>
        <end position="415"/>
    </location>
</feature>
<sequence length="455" mass="48876">MLLFLNVSIFSILLLGLIYIHFHYKTWTLSRKVFIALVAGLLFGIILQIIYSANNPAIISQSVEWFNIVGNGYVKLLQMIVMPLIFVSILSAVAKLHDAASLGKISSFVISMLLLTTLIAAIVAIIVSLSFNLSANELTSGIQEQARAIKLQEIKSNTLDNLSVPAMLLSFLPSNPFQDLAGLRSTSIMGVVIFAIFLGIAALKLLKDNQEQGVTLLSGIIILQQWIMKLVRMVIQLTPYGVFALMVKMSATSDAKSMLSLGLFIIASYIAILIMFIIHGVLVMLVGESFIGYFKKITTIMAFAFTSRSSAAAIPLNIQTQETRFGVPNSIASFSASFGAIIGQNGCAGIYPAMLAMMIAPTIGIDLNLQFLVTLVFVVTISSIGVAGVGGGATYAALIVLPIMGLPIELVALLISIEPIIDMGRTALNVSGTMTSGIVTAHLLKQINKNQIEQN</sequence>
<evidence type="ECO:0000313" key="9">
    <source>
        <dbReference type="Proteomes" id="UP000247838"/>
    </source>
</evidence>
<dbReference type="PANTHER" id="PTHR42865">
    <property type="entry name" value="PROTON/GLUTAMATE-ASPARTATE SYMPORTER"/>
    <property type="match status" value="1"/>
</dbReference>
<dbReference type="AlphaFoldDB" id="A0A318MTI7"/>
<feature type="transmembrane region" description="Helical" evidence="7">
    <location>
        <begin position="259"/>
        <end position="285"/>
    </location>
</feature>
<evidence type="ECO:0000313" key="8">
    <source>
        <dbReference type="EMBL" id="PXY96048.1"/>
    </source>
</evidence>
<feature type="transmembrane region" description="Helical" evidence="7">
    <location>
        <begin position="338"/>
        <end position="359"/>
    </location>
</feature>
<dbReference type="EMBL" id="QGLM01000007">
    <property type="protein sequence ID" value="PXY96048.1"/>
    <property type="molecule type" value="Genomic_DNA"/>
</dbReference>
<evidence type="ECO:0000256" key="4">
    <source>
        <dbReference type="ARBA" id="ARBA00022692"/>
    </source>
</evidence>
<dbReference type="Pfam" id="PF00375">
    <property type="entry name" value="SDF"/>
    <property type="match status" value="1"/>
</dbReference>
<evidence type="ECO:0000256" key="5">
    <source>
        <dbReference type="ARBA" id="ARBA00022989"/>
    </source>
</evidence>
<dbReference type="Gene3D" id="1.10.3860.10">
    <property type="entry name" value="Sodium:dicarboxylate symporter"/>
    <property type="match status" value="1"/>
</dbReference>
<comment type="subcellular location">
    <subcellularLocation>
        <location evidence="1">Membrane</location>
        <topology evidence="1">Multi-pass membrane protein</topology>
    </subcellularLocation>
</comment>
<dbReference type="GO" id="GO:0015293">
    <property type="term" value="F:symporter activity"/>
    <property type="evidence" value="ECO:0007669"/>
    <property type="project" value="InterPro"/>
</dbReference>
<organism evidence="8 9">
    <name type="scientific">Frischella perrara</name>
    <dbReference type="NCBI Taxonomy" id="1267021"/>
    <lineage>
        <taxon>Bacteria</taxon>
        <taxon>Pseudomonadati</taxon>
        <taxon>Pseudomonadota</taxon>
        <taxon>Gammaproteobacteria</taxon>
        <taxon>Orbales</taxon>
        <taxon>Orbaceae</taxon>
        <taxon>Frischella</taxon>
    </lineage>
</organism>
<feature type="transmembrane region" description="Helical" evidence="7">
    <location>
        <begin position="371"/>
        <end position="389"/>
    </location>
</feature>
<comment type="caution">
    <text evidence="8">The sequence shown here is derived from an EMBL/GenBank/DDBJ whole genome shotgun (WGS) entry which is preliminary data.</text>
</comment>
<protein>
    <submittedName>
        <fullName evidence="8">L-cystine transporter</fullName>
    </submittedName>
</protein>
<keyword evidence="3" id="KW-0813">Transport</keyword>
<dbReference type="SUPFAM" id="SSF118215">
    <property type="entry name" value="Proton glutamate symport protein"/>
    <property type="match status" value="1"/>
</dbReference>
<dbReference type="GO" id="GO:0005886">
    <property type="term" value="C:plasma membrane"/>
    <property type="evidence" value="ECO:0007669"/>
    <property type="project" value="TreeGrafter"/>
</dbReference>
<comment type="similarity">
    <text evidence="2">Belongs to the dicarboxylate/amino acid:cation symporter (DAACS) (TC 2.A.23) family.</text>
</comment>
<feature type="transmembrane region" description="Helical" evidence="7">
    <location>
        <begin position="73"/>
        <end position="96"/>
    </location>
</feature>
<dbReference type="RefSeq" id="WP_110443232.1">
    <property type="nucleotide sequence ID" value="NZ_QGLM01000007.1"/>
</dbReference>
<feature type="transmembrane region" description="Helical" evidence="7">
    <location>
        <begin position="187"/>
        <end position="206"/>
    </location>
</feature>
<dbReference type="InterPro" id="IPR001991">
    <property type="entry name" value="Na-dicarboxylate_symporter"/>
</dbReference>
<name>A0A318MTI7_FRIPE</name>
<evidence type="ECO:0000256" key="1">
    <source>
        <dbReference type="ARBA" id="ARBA00004141"/>
    </source>
</evidence>
<keyword evidence="4 7" id="KW-0812">Transmembrane</keyword>
<evidence type="ECO:0000256" key="7">
    <source>
        <dbReference type="SAM" id="Phobius"/>
    </source>
</evidence>
<feature type="transmembrane region" description="Helical" evidence="7">
    <location>
        <begin position="34"/>
        <end position="53"/>
    </location>
</feature>
<dbReference type="PANTHER" id="PTHR42865:SF5">
    <property type="entry name" value="L-CYSTINE TRANSPORTER TCYP"/>
    <property type="match status" value="1"/>
</dbReference>
<dbReference type="Proteomes" id="UP000247838">
    <property type="component" value="Unassembled WGS sequence"/>
</dbReference>
<dbReference type="PRINTS" id="PR00173">
    <property type="entry name" value="EDTRNSPORT"/>
</dbReference>
<feature type="transmembrane region" description="Helical" evidence="7">
    <location>
        <begin position="6"/>
        <end position="22"/>
    </location>
</feature>
<gene>
    <name evidence="8" type="ORF">DKK76_03935</name>
</gene>
<keyword evidence="6 7" id="KW-0472">Membrane</keyword>
<evidence type="ECO:0000256" key="2">
    <source>
        <dbReference type="ARBA" id="ARBA00006148"/>
    </source>
</evidence>
<accession>A0A318MTI7</accession>
<feature type="transmembrane region" description="Helical" evidence="7">
    <location>
        <begin position="108"/>
        <end position="131"/>
    </location>
</feature>